<organism evidence="1 2">
    <name type="scientific">Pseudomonas citronellolis</name>
    <dbReference type="NCBI Taxonomy" id="53408"/>
    <lineage>
        <taxon>Bacteria</taxon>
        <taxon>Pseudomonadati</taxon>
        <taxon>Pseudomonadota</taxon>
        <taxon>Gammaproteobacteria</taxon>
        <taxon>Pseudomonadales</taxon>
        <taxon>Pseudomonadaceae</taxon>
        <taxon>Pseudomonas</taxon>
    </lineage>
</organism>
<dbReference type="Proteomes" id="UP001220662">
    <property type="component" value="Unassembled WGS sequence"/>
</dbReference>
<name>A0AAW6P5E3_9PSED</name>
<dbReference type="EMBL" id="JARJLR010000205">
    <property type="protein sequence ID" value="MDF3842259.1"/>
    <property type="molecule type" value="Genomic_DNA"/>
</dbReference>
<gene>
    <name evidence="1" type="ORF">P3W55_11125</name>
</gene>
<protein>
    <submittedName>
        <fullName evidence="1">Uncharacterized protein</fullName>
    </submittedName>
</protein>
<dbReference type="AlphaFoldDB" id="A0AAW6P5E3"/>
<reference evidence="1" key="1">
    <citation type="submission" date="2023-03" db="EMBL/GenBank/DDBJ databases">
        <title>Draft assemblies of triclosan tolerant bacteria isolated from returned activated sludge.</title>
        <authorList>
            <person name="Van Hamelsveld S."/>
        </authorList>
    </citation>
    <scope>NUCLEOTIDE SEQUENCE</scope>
    <source>
        <strain evidence="1">GW210015_S63</strain>
    </source>
</reference>
<dbReference type="RefSeq" id="WP_276214456.1">
    <property type="nucleotide sequence ID" value="NZ_JARJLR010000205.1"/>
</dbReference>
<evidence type="ECO:0000313" key="2">
    <source>
        <dbReference type="Proteomes" id="UP001220662"/>
    </source>
</evidence>
<accession>A0AAW6P5E3</accession>
<comment type="caution">
    <text evidence="1">The sequence shown here is derived from an EMBL/GenBank/DDBJ whole genome shotgun (WGS) entry which is preliminary data.</text>
</comment>
<sequence length="55" mass="6144">MKNFMLLVGWVERSDTHHSSAKPMGFVALNPSYAPRMPTPATMNVPVQRLMETAV</sequence>
<proteinExistence type="predicted"/>
<evidence type="ECO:0000313" key="1">
    <source>
        <dbReference type="EMBL" id="MDF3842259.1"/>
    </source>
</evidence>